<evidence type="ECO:0000313" key="2">
    <source>
        <dbReference type="Proteomes" id="UP000634136"/>
    </source>
</evidence>
<accession>A0A834WAK9</accession>
<gene>
    <name evidence="1" type="ORF">G2W53_036837</name>
</gene>
<keyword evidence="2" id="KW-1185">Reference proteome</keyword>
<comment type="caution">
    <text evidence="1">The sequence shown here is derived from an EMBL/GenBank/DDBJ whole genome shotgun (WGS) entry which is preliminary data.</text>
</comment>
<keyword evidence="1" id="KW-0489">Methyltransferase</keyword>
<proteinExistence type="predicted"/>
<dbReference type="GO" id="GO:0032259">
    <property type="term" value="P:methylation"/>
    <property type="evidence" value="ECO:0007669"/>
    <property type="project" value="UniProtKB-KW"/>
</dbReference>
<dbReference type="OrthoDB" id="942283at2759"/>
<name>A0A834WAK9_9FABA</name>
<protein>
    <submittedName>
        <fullName evidence="1">Protein arginine N-methyltransferase 1.6 isoform X1</fullName>
    </submittedName>
</protein>
<organism evidence="1 2">
    <name type="scientific">Senna tora</name>
    <dbReference type="NCBI Taxonomy" id="362788"/>
    <lineage>
        <taxon>Eukaryota</taxon>
        <taxon>Viridiplantae</taxon>
        <taxon>Streptophyta</taxon>
        <taxon>Embryophyta</taxon>
        <taxon>Tracheophyta</taxon>
        <taxon>Spermatophyta</taxon>
        <taxon>Magnoliopsida</taxon>
        <taxon>eudicotyledons</taxon>
        <taxon>Gunneridae</taxon>
        <taxon>Pentapetalae</taxon>
        <taxon>rosids</taxon>
        <taxon>fabids</taxon>
        <taxon>Fabales</taxon>
        <taxon>Fabaceae</taxon>
        <taxon>Caesalpinioideae</taxon>
        <taxon>Cassia clade</taxon>
        <taxon>Senna</taxon>
    </lineage>
</organism>
<dbReference type="PANTHER" id="PTHR38925">
    <property type="entry name" value="PROTEIN, PUTATIVE-RELATED"/>
    <property type="match status" value="1"/>
</dbReference>
<dbReference type="EMBL" id="JAAIUW010000011">
    <property type="protein sequence ID" value="KAF7810094.1"/>
    <property type="molecule type" value="Genomic_DNA"/>
</dbReference>
<evidence type="ECO:0000313" key="1">
    <source>
        <dbReference type="EMBL" id="KAF7810094.1"/>
    </source>
</evidence>
<dbReference type="PANTHER" id="PTHR38925:SF1">
    <property type="entry name" value="PROTEIN, PUTATIVE-RELATED"/>
    <property type="match status" value="1"/>
</dbReference>
<keyword evidence="1" id="KW-0808">Transferase</keyword>
<sequence length="115" mass="12872">MGLPLVALLQCIIAHHSLNPAVLAGFACPLPLKLFLGFRIFREACCDAIDASRLFFFRLGHIAFDPHPIAANDDDDDARLERAFRLICRTISNPRPQEVPEIPIETMRAFSMVVL</sequence>
<reference evidence="1" key="1">
    <citation type="submission" date="2020-09" db="EMBL/GenBank/DDBJ databases">
        <title>Genome-Enabled Discovery of Anthraquinone Biosynthesis in Senna tora.</title>
        <authorList>
            <person name="Kang S.-H."/>
            <person name="Pandey R.P."/>
            <person name="Lee C.-M."/>
            <person name="Sim J.-S."/>
            <person name="Jeong J.-T."/>
            <person name="Choi B.-S."/>
            <person name="Jung M."/>
            <person name="Ginzburg D."/>
            <person name="Zhao K."/>
            <person name="Won S.Y."/>
            <person name="Oh T.-J."/>
            <person name="Yu Y."/>
            <person name="Kim N.-H."/>
            <person name="Lee O.R."/>
            <person name="Lee T.-H."/>
            <person name="Bashyal P."/>
            <person name="Kim T.-S."/>
            <person name="Lee W.-H."/>
            <person name="Kawkins C."/>
            <person name="Kim C.-K."/>
            <person name="Kim J.S."/>
            <person name="Ahn B.O."/>
            <person name="Rhee S.Y."/>
            <person name="Sohng J.K."/>
        </authorList>
    </citation>
    <scope>NUCLEOTIDE SEQUENCE</scope>
    <source>
        <tissue evidence="1">Leaf</tissue>
    </source>
</reference>
<dbReference type="AlphaFoldDB" id="A0A834WAK9"/>
<dbReference type="GO" id="GO:0008168">
    <property type="term" value="F:methyltransferase activity"/>
    <property type="evidence" value="ECO:0007669"/>
    <property type="project" value="UniProtKB-KW"/>
</dbReference>
<dbReference type="Proteomes" id="UP000634136">
    <property type="component" value="Unassembled WGS sequence"/>
</dbReference>